<dbReference type="HOGENOM" id="CLU_1636586_0_0_1"/>
<dbReference type="KEGG" id="ttt:THITE_2126249"/>
<dbReference type="GeneID" id="11521540"/>
<feature type="compositionally biased region" description="Basic and acidic residues" evidence="1">
    <location>
        <begin position="132"/>
        <end position="144"/>
    </location>
</feature>
<feature type="region of interest" description="Disordered" evidence="1">
    <location>
        <begin position="118"/>
        <end position="162"/>
    </location>
</feature>
<evidence type="ECO:0000313" key="3">
    <source>
        <dbReference type="Proteomes" id="UP000008181"/>
    </source>
</evidence>
<sequence>MLALQQQGAHLPLRCLAQPARDLVQQHDARAAQRRHPQREQLLLARREVQRTEVRGEPTPRRDHAVPQAGAGKEVGVDEAREGDWGMRKAGEASADGGQRDRPIAITSFRALTANTASLPRATGLAPAHPYDSPDRQRASRDARGPPPPAARATCLVTISRS</sequence>
<organism evidence="2 3">
    <name type="scientific">Thermothielavioides terrestris (strain ATCC 38088 / NRRL 8126)</name>
    <name type="common">Thielavia terrestris</name>
    <dbReference type="NCBI Taxonomy" id="578455"/>
    <lineage>
        <taxon>Eukaryota</taxon>
        <taxon>Fungi</taxon>
        <taxon>Dikarya</taxon>
        <taxon>Ascomycota</taxon>
        <taxon>Pezizomycotina</taxon>
        <taxon>Sordariomycetes</taxon>
        <taxon>Sordariomycetidae</taxon>
        <taxon>Sordariales</taxon>
        <taxon>Chaetomiaceae</taxon>
        <taxon>Thermothielavioides</taxon>
        <taxon>Thermothielavioides terrestris</taxon>
    </lineage>
</organism>
<dbReference type="AlphaFoldDB" id="G2QVB6"/>
<protein>
    <submittedName>
        <fullName evidence="2">Uncharacterized protein</fullName>
    </submittedName>
</protein>
<feature type="region of interest" description="Disordered" evidence="1">
    <location>
        <begin position="26"/>
        <end position="102"/>
    </location>
</feature>
<dbReference type="EMBL" id="CP003009">
    <property type="protein sequence ID" value="AEO63803.1"/>
    <property type="molecule type" value="Genomic_DNA"/>
</dbReference>
<name>G2QVB6_THETT</name>
<dbReference type="Proteomes" id="UP000008181">
    <property type="component" value="Chromosome 1"/>
</dbReference>
<gene>
    <name evidence="2" type="ORF">THITE_2126249</name>
</gene>
<feature type="compositionally biased region" description="Basic and acidic residues" evidence="1">
    <location>
        <begin position="75"/>
        <end position="91"/>
    </location>
</feature>
<feature type="compositionally biased region" description="Basic and acidic residues" evidence="1">
    <location>
        <begin position="45"/>
        <end position="65"/>
    </location>
</feature>
<evidence type="ECO:0000256" key="1">
    <source>
        <dbReference type="SAM" id="MobiDB-lite"/>
    </source>
</evidence>
<evidence type="ECO:0000313" key="2">
    <source>
        <dbReference type="EMBL" id="AEO63803.1"/>
    </source>
</evidence>
<dbReference type="RefSeq" id="XP_003650139.1">
    <property type="nucleotide sequence ID" value="XM_003650091.1"/>
</dbReference>
<reference evidence="2 3" key="1">
    <citation type="journal article" date="2011" name="Nat. Biotechnol.">
        <title>Comparative genomic analysis of the thermophilic biomass-degrading fungi Myceliophthora thermophila and Thielavia terrestris.</title>
        <authorList>
            <person name="Berka R.M."/>
            <person name="Grigoriev I.V."/>
            <person name="Otillar R."/>
            <person name="Salamov A."/>
            <person name="Grimwood J."/>
            <person name="Reid I."/>
            <person name="Ishmael N."/>
            <person name="John T."/>
            <person name="Darmond C."/>
            <person name="Moisan M.-C."/>
            <person name="Henrissat B."/>
            <person name="Coutinho P.M."/>
            <person name="Lombard V."/>
            <person name="Natvig D.O."/>
            <person name="Lindquist E."/>
            <person name="Schmutz J."/>
            <person name="Lucas S."/>
            <person name="Harris P."/>
            <person name="Powlowski J."/>
            <person name="Bellemare A."/>
            <person name="Taylor D."/>
            <person name="Butler G."/>
            <person name="de Vries R.P."/>
            <person name="Allijn I.E."/>
            <person name="van den Brink J."/>
            <person name="Ushinsky S."/>
            <person name="Storms R."/>
            <person name="Powell A.J."/>
            <person name="Paulsen I.T."/>
            <person name="Elbourne L.D.H."/>
            <person name="Baker S.E."/>
            <person name="Magnuson J."/>
            <person name="LaBoissiere S."/>
            <person name="Clutterbuck A.J."/>
            <person name="Martinez D."/>
            <person name="Wogulis M."/>
            <person name="de Leon A.L."/>
            <person name="Rey M.W."/>
            <person name="Tsang A."/>
        </authorList>
    </citation>
    <scope>NUCLEOTIDE SEQUENCE [LARGE SCALE GENOMIC DNA]</scope>
    <source>
        <strain evidence="3">ATCC 38088 / NRRL 8126</strain>
    </source>
</reference>
<proteinExistence type="predicted"/>
<accession>G2QVB6</accession>
<keyword evidence="3" id="KW-1185">Reference proteome</keyword>